<dbReference type="GO" id="GO:0008270">
    <property type="term" value="F:zinc ion binding"/>
    <property type="evidence" value="ECO:0007669"/>
    <property type="project" value="UniProtKB-KW"/>
</dbReference>
<dbReference type="CDD" id="cd18793">
    <property type="entry name" value="SF2_C_SNF"/>
    <property type="match status" value="1"/>
</dbReference>
<dbReference type="SUPFAM" id="SSF57850">
    <property type="entry name" value="RING/U-box"/>
    <property type="match status" value="1"/>
</dbReference>
<dbReference type="SMART" id="SM00487">
    <property type="entry name" value="DEXDc"/>
    <property type="match status" value="1"/>
</dbReference>
<evidence type="ECO:0000256" key="1">
    <source>
        <dbReference type="ARBA" id="ARBA00004123"/>
    </source>
</evidence>
<dbReference type="Gene3D" id="3.30.70.2330">
    <property type="match status" value="1"/>
</dbReference>
<dbReference type="Pfam" id="PF00176">
    <property type="entry name" value="SNF2-rel_dom"/>
    <property type="match status" value="1"/>
</dbReference>
<dbReference type="PANTHER" id="PTHR45626">
    <property type="entry name" value="TRANSCRIPTION TERMINATION FACTOR 2-RELATED"/>
    <property type="match status" value="1"/>
</dbReference>
<dbReference type="SMART" id="SM00184">
    <property type="entry name" value="RING"/>
    <property type="match status" value="1"/>
</dbReference>
<dbReference type="HOGENOM" id="CLU_000315_2_5_1"/>
<evidence type="ECO:0000256" key="3">
    <source>
        <dbReference type="ARBA" id="ARBA00022723"/>
    </source>
</evidence>
<dbReference type="InterPro" id="IPR000330">
    <property type="entry name" value="SNF2_N"/>
</dbReference>
<reference evidence="16 17" key="1">
    <citation type="submission" date="2015-01" db="EMBL/GenBank/DDBJ databases">
        <title>The Genome Sequence of Ochroconis gallopava CBS43764.</title>
        <authorList>
            <consortium name="The Broad Institute Genomics Platform"/>
            <person name="Cuomo C."/>
            <person name="de Hoog S."/>
            <person name="Gorbushina A."/>
            <person name="Stielow B."/>
            <person name="Teixiera M."/>
            <person name="Abouelleil A."/>
            <person name="Chapman S.B."/>
            <person name="Priest M."/>
            <person name="Young S.K."/>
            <person name="Wortman J."/>
            <person name="Nusbaum C."/>
            <person name="Birren B."/>
        </authorList>
    </citation>
    <scope>NUCLEOTIDE SEQUENCE [LARGE SCALE GENOMIC DNA]</scope>
    <source>
        <strain evidence="16 17">CBS 43764</strain>
    </source>
</reference>
<keyword evidence="4" id="KW-0547">Nucleotide-binding</keyword>
<dbReference type="VEuPathDB" id="FungiDB:PV09_06859"/>
<dbReference type="InterPro" id="IPR038718">
    <property type="entry name" value="SNF2-like_sf"/>
</dbReference>
<keyword evidence="6" id="KW-0378">Hydrolase</keyword>
<keyword evidence="10" id="KW-0539">Nucleus</keyword>
<dbReference type="InterPro" id="IPR014001">
    <property type="entry name" value="Helicase_ATP-bd"/>
</dbReference>
<evidence type="ECO:0000256" key="6">
    <source>
        <dbReference type="ARBA" id="ARBA00022801"/>
    </source>
</evidence>
<dbReference type="PROSITE" id="PS51194">
    <property type="entry name" value="HELICASE_CTER"/>
    <property type="match status" value="1"/>
</dbReference>
<dbReference type="GO" id="GO:0006281">
    <property type="term" value="P:DNA repair"/>
    <property type="evidence" value="ECO:0007669"/>
    <property type="project" value="TreeGrafter"/>
</dbReference>
<dbReference type="EMBL" id="KN847553">
    <property type="protein sequence ID" value="KIW01676.1"/>
    <property type="molecule type" value="Genomic_DNA"/>
</dbReference>
<dbReference type="OrthoDB" id="448448at2759"/>
<dbReference type="Pfam" id="PF08797">
    <property type="entry name" value="HIRAN"/>
    <property type="match status" value="1"/>
</dbReference>
<dbReference type="Gene3D" id="3.30.40.10">
    <property type="entry name" value="Zinc/RING finger domain, C3HC4 (zinc finger)"/>
    <property type="match status" value="1"/>
</dbReference>
<dbReference type="Pfam" id="PF00271">
    <property type="entry name" value="Helicase_C"/>
    <property type="match status" value="1"/>
</dbReference>
<dbReference type="Gene3D" id="3.40.50.300">
    <property type="entry name" value="P-loop containing nucleotide triphosphate hydrolases"/>
    <property type="match status" value="1"/>
</dbReference>
<keyword evidence="5 11" id="KW-0863">Zinc-finger</keyword>
<evidence type="ECO:0000256" key="7">
    <source>
        <dbReference type="ARBA" id="ARBA00022806"/>
    </source>
</evidence>
<keyword evidence="3" id="KW-0479">Metal-binding</keyword>
<dbReference type="GeneID" id="27314832"/>
<name>A0A0D1XHG9_9PEZI</name>
<dbReference type="InterPro" id="IPR049730">
    <property type="entry name" value="SNF2/RAD54-like_C"/>
</dbReference>
<evidence type="ECO:0000256" key="12">
    <source>
        <dbReference type="SAM" id="MobiDB-lite"/>
    </source>
</evidence>
<dbReference type="InterPro" id="IPR001650">
    <property type="entry name" value="Helicase_C-like"/>
</dbReference>
<evidence type="ECO:0000259" key="15">
    <source>
        <dbReference type="PROSITE" id="PS51194"/>
    </source>
</evidence>
<dbReference type="SMART" id="SM00490">
    <property type="entry name" value="HELICc"/>
    <property type="match status" value="1"/>
</dbReference>
<keyword evidence="7" id="KW-0347">Helicase</keyword>
<evidence type="ECO:0000313" key="16">
    <source>
        <dbReference type="EMBL" id="KIW01676.1"/>
    </source>
</evidence>
<accession>A0A0D1XHG9</accession>
<dbReference type="GO" id="GO:0016818">
    <property type="term" value="F:hydrolase activity, acting on acid anhydrides, in phosphorus-containing anhydrides"/>
    <property type="evidence" value="ECO:0007669"/>
    <property type="project" value="InterPro"/>
</dbReference>
<dbReference type="GO" id="GO:0003676">
    <property type="term" value="F:nucleic acid binding"/>
    <property type="evidence" value="ECO:0007669"/>
    <property type="project" value="InterPro"/>
</dbReference>
<dbReference type="RefSeq" id="XP_016211545.1">
    <property type="nucleotide sequence ID" value="XM_016360559.1"/>
</dbReference>
<dbReference type="GO" id="GO:0004386">
    <property type="term" value="F:helicase activity"/>
    <property type="evidence" value="ECO:0007669"/>
    <property type="project" value="UniProtKB-KW"/>
</dbReference>
<dbReference type="AlphaFoldDB" id="A0A0D1XHG9"/>
<keyword evidence="17" id="KW-1185">Reference proteome</keyword>
<dbReference type="Proteomes" id="UP000053259">
    <property type="component" value="Unassembled WGS sequence"/>
</dbReference>
<sequence>MAVTAMAPNSRKRAVPIIDLTGDSDYDFDIQRRPSKHLRENTGSFPSSQTSYSSGSSSASFGFSQTHSQFSQGQLELPARSQASQFRQDEDGGNELVDEDDARYEDVDRYVLYGVLNTKIVGVRYYSGYISMHEMVCLFREPHNPYDNNAIQAKNVRGIQIGHIPRTIAAKLAPFMDDMSLIVEGQTTGFKDVYDCPIQLRLYGTYDPVERANLKARMKAYKLPLTELNQREREENARILAQQKREKELQKMLKAANKGPYSVANGLRGDEHMLVSESARSSSDGAGLALEHIKDQSIRFSPRNVEEMVERFGLKEEHLANMDVESQPLSIKTRMLPYQLQGLKWLLQKESPELPTKGSTKIRQLWQRHNRDPNLFTHLATAFSTGDPCLASGGILADDMGLGKTVQMIALIMADRTRSKGPHGATLIVAPLSVMSNWSGQIEHHVKPEHTLRVTTYHGTRKIDLNAKSIAEYDVVITTYDTLMSEYWNGNKKPAPVPRQTGLFSINWRRIILDEGHAIRNPSTKKAVAACDLRAQSRWVLTGTPIINSLKDLYSLVKFLRLSGGLESYDLFNRALIRPIQAGSDSGSRLLQILMQDITLRRKKNMKFVDLKLPEISEYIHKIDFLPHEKEKYEALEKEAKGTLDSYQARRNMSSAEALKAYRNLLEILLRLRQVCNHWKLCGTRRFEHLLSQGPVLELTPENKKALQDMLQLSIETQEECPICYDVLKDPVITVCTHPFCYACIEKVINLQHKCPMCRADLDGTEKLLRPAIEAGSISSIDENESSSKIEALLHILKASAKNSGTKTIVFSQWTSFLDVLQVQLTKHNFQFTRIDGSMPPLARDAAMEALSTRPDCTIMLASLAVCSTGLNLVAANQVILADSWWAPAIEDQAVDRVHRLGQTKPTTVFRLVIKGTFEERVLEIQEEKRKLMQLAFAEKGDKRGKRGDTGTVAQIARLLR</sequence>
<evidence type="ECO:0000256" key="8">
    <source>
        <dbReference type="ARBA" id="ARBA00022833"/>
    </source>
</evidence>
<evidence type="ECO:0000259" key="14">
    <source>
        <dbReference type="PROSITE" id="PS51192"/>
    </source>
</evidence>
<evidence type="ECO:0000313" key="17">
    <source>
        <dbReference type="Proteomes" id="UP000053259"/>
    </source>
</evidence>
<feature type="domain" description="RING-type" evidence="13">
    <location>
        <begin position="721"/>
        <end position="759"/>
    </location>
</feature>
<proteinExistence type="inferred from homology"/>
<dbReference type="PROSITE" id="PS00518">
    <property type="entry name" value="ZF_RING_1"/>
    <property type="match status" value="1"/>
</dbReference>
<dbReference type="SUPFAM" id="SSF52540">
    <property type="entry name" value="P-loop containing nucleoside triphosphate hydrolases"/>
    <property type="match status" value="2"/>
</dbReference>
<comment type="subcellular location">
    <subcellularLocation>
        <location evidence="1">Nucleus</location>
    </subcellularLocation>
</comment>
<evidence type="ECO:0000256" key="4">
    <source>
        <dbReference type="ARBA" id="ARBA00022741"/>
    </source>
</evidence>
<dbReference type="SMART" id="SM00910">
    <property type="entry name" value="HIRAN"/>
    <property type="match status" value="1"/>
</dbReference>
<dbReference type="PROSITE" id="PS50089">
    <property type="entry name" value="ZF_RING_2"/>
    <property type="match status" value="1"/>
</dbReference>
<evidence type="ECO:0000259" key="13">
    <source>
        <dbReference type="PROSITE" id="PS50089"/>
    </source>
</evidence>
<protein>
    <submittedName>
        <fullName evidence="16">Uncharacterized protein</fullName>
    </submittedName>
</protein>
<dbReference type="GO" id="GO:0005524">
    <property type="term" value="F:ATP binding"/>
    <property type="evidence" value="ECO:0007669"/>
    <property type="project" value="UniProtKB-KW"/>
</dbReference>
<dbReference type="PROSITE" id="PS51192">
    <property type="entry name" value="HELICASE_ATP_BIND_1"/>
    <property type="match status" value="1"/>
</dbReference>
<dbReference type="InterPro" id="IPR017907">
    <property type="entry name" value="Znf_RING_CS"/>
</dbReference>
<feature type="domain" description="Helicase ATP-binding" evidence="14">
    <location>
        <begin position="385"/>
        <end position="563"/>
    </location>
</feature>
<feature type="region of interest" description="Disordered" evidence="12">
    <location>
        <begin position="34"/>
        <end position="97"/>
    </location>
</feature>
<dbReference type="CDD" id="cd18008">
    <property type="entry name" value="DEXDc_SHPRH-like"/>
    <property type="match status" value="1"/>
</dbReference>
<feature type="domain" description="Helicase C-terminal" evidence="15">
    <location>
        <begin position="789"/>
        <end position="941"/>
    </location>
</feature>
<evidence type="ECO:0000256" key="9">
    <source>
        <dbReference type="ARBA" id="ARBA00022840"/>
    </source>
</evidence>
<evidence type="ECO:0000256" key="2">
    <source>
        <dbReference type="ARBA" id="ARBA00007025"/>
    </source>
</evidence>
<organism evidence="16 17">
    <name type="scientific">Verruconis gallopava</name>
    <dbReference type="NCBI Taxonomy" id="253628"/>
    <lineage>
        <taxon>Eukaryota</taxon>
        <taxon>Fungi</taxon>
        <taxon>Dikarya</taxon>
        <taxon>Ascomycota</taxon>
        <taxon>Pezizomycotina</taxon>
        <taxon>Dothideomycetes</taxon>
        <taxon>Pleosporomycetidae</taxon>
        <taxon>Venturiales</taxon>
        <taxon>Sympoventuriaceae</taxon>
        <taxon>Verruconis</taxon>
    </lineage>
</organism>
<comment type="similarity">
    <text evidence="2">Belongs to the SNF2/RAD54 helicase family.</text>
</comment>
<dbReference type="InterPro" id="IPR027417">
    <property type="entry name" value="P-loop_NTPase"/>
</dbReference>
<dbReference type="InterPro" id="IPR050628">
    <property type="entry name" value="SNF2_RAD54_helicase_TF"/>
</dbReference>
<evidence type="ECO:0000256" key="5">
    <source>
        <dbReference type="ARBA" id="ARBA00022771"/>
    </source>
</evidence>
<dbReference type="Gene3D" id="3.40.50.10810">
    <property type="entry name" value="Tandem AAA-ATPase domain"/>
    <property type="match status" value="1"/>
</dbReference>
<dbReference type="InterPro" id="IPR014905">
    <property type="entry name" value="HIRAN"/>
</dbReference>
<dbReference type="GO" id="GO:0008094">
    <property type="term" value="F:ATP-dependent activity, acting on DNA"/>
    <property type="evidence" value="ECO:0007669"/>
    <property type="project" value="TreeGrafter"/>
</dbReference>
<dbReference type="InterPro" id="IPR001841">
    <property type="entry name" value="Znf_RING"/>
</dbReference>
<evidence type="ECO:0000256" key="10">
    <source>
        <dbReference type="ARBA" id="ARBA00023242"/>
    </source>
</evidence>
<dbReference type="InParanoid" id="A0A0D1XHG9"/>
<dbReference type="Pfam" id="PF13923">
    <property type="entry name" value="zf-C3HC4_2"/>
    <property type="match status" value="1"/>
</dbReference>
<evidence type="ECO:0000256" key="11">
    <source>
        <dbReference type="PROSITE-ProRule" id="PRU00175"/>
    </source>
</evidence>
<feature type="compositionally biased region" description="Low complexity" evidence="12">
    <location>
        <begin position="42"/>
        <end position="68"/>
    </location>
</feature>
<keyword evidence="8" id="KW-0862">Zinc</keyword>
<keyword evidence="9" id="KW-0067">ATP-binding</keyword>
<dbReference type="GO" id="GO:0005634">
    <property type="term" value="C:nucleus"/>
    <property type="evidence" value="ECO:0007669"/>
    <property type="project" value="UniProtKB-SubCell"/>
</dbReference>
<dbReference type="InterPro" id="IPR013083">
    <property type="entry name" value="Znf_RING/FYVE/PHD"/>
</dbReference>
<dbReference type="PANTHER" id="PTHR45626:SF11">
    <property type="entry name" value="FAMILY HELICASE, PUTATIVE (AFU_ORTHOLOGUE AFUA_5G06590)-RELATED"/>
    <property type="match status" value="1"/>
</dbReference>
<gene>
    <name evidence="16" type="ORF">PV09_06859</name>
</gene>
<dbReference type="STRING" id="253628.A0A0D1XHG9"/>